<evidence type="ECO:0000313" key="1">
    <source>
        <dbReference type="EMBL" id="MET3659197.1"/>
    </source>
</evidence>
<comment type="caution">
    <text evidence="1">The sequence shown here is derived from an EMBL/GenBank/DDBJ whole genome shotgun (WGS) entry which is preliminary data.</text>
</comment>
<dbReference type="InterPro" id="IPR030910">
    <property type="entry name" value="SLAP_dom"/>
</dbReference>
<keyword evidence="2" id="KW-1185">Reference proteome</keyword>
<proteinExistence type="predicted"/>
<gene>
    <name evidence="1" type="ORF">ABIC55_004317</name>
</gene>
<reference evidence="1 2" key="1">
    <citation type="submission" date="2024-06" db="EMBL/GenBank/DDBJ databases">
        <title>Sorghum-associated microbial communities from plants grown in Nebraska, USA.</title>
        <authorList>
            <person name="Schachtman D."/>
        </authorList>
    </citation>
    <scope>NUCLEOTIDE SEQUENCE [LARGE SCALE GENOMIC DNA]</scope>
    <source>
        <strain evidence="1 2">1288</strain>
    </source>
</reference>
<dbReference type="RefSeq" id="WP_187046735.1">
    <property type="nucleotide sequence ID" value="NZ_CP146246.1"/>
</dbReference>
<dbReference type="NCBIfam" id="TIGR04398">
    <property type="entry name" value="SLAP_DUP"/>
    <property type="match status" value="1"/>
</dbReference>
<organism evidence="1 2">
    <name type="scientific">Sporosarcina psychrophila</name>
    <name type="common">Bacillus psychrophilus</name>
    <dbReference type="NCBI Taxonomy" id="1476"/>
    <lineage>
        <taxon>Bacteria</taxon>
        <taxon>Bacillati</taxon>
        <taxon>Bacillota</taxon>
        <taxon>Bacilli</taxon>
        <taxon>Bacillales</taxon>
        <taxon>Caryophanaceae</taxon>
        <taxon>Sporosarcina</taxon>
    </lineage>
</organism>
<dbReference type="EMBL" id="JBEPME010000008">
    <property type="protein sequence ID" value="MET3659197.1"/>
    <property type="molecule type" value="Genomic_DNA"/>
</dbReference>
<accession>A0ABV2KDS7</accession>
<sequence>MQKLYFEPAWDKTIAPADREKITHHFQQQTKQLQGGVHLLFLWNARNHKGEQLIAVLIHNFEDINLRLHNTVISYYEQGIQRTNATFSLPCEIAGNTSMPWTFIFSETNETNADPQYMIWN</sequence>
<dbReference type="Proteomes" id="UP001549104">
    <property type="component" value="Unassembled WGS sequence"/>
</dbReference>
<protein>
    <submittedName>
        <fullName evidence="1">SLAP domain-containing protein</fullName>
    </submittedName>
</protein>
<name>A0ABV2KDS7_SPOPS</name>
<evidence type="ECO:0000313" key="2">
    <source>
        <dbReference type="Proteomes" id="UP001549104"/>
    </source>
</evidence>